<dbReference type="Gene3D" id="3.30.300.30">
    <property type="match status" value="1"/>
</dbReference>
<keyword evidence="7" id="KW-1185">Reference proteome</keyword>
<evidence type="ECO:0000256" key="4">
    <source>
        <dbReference type="SAM" id="MobiDB-lite"/>
    </source>
</evidence>
<proteinExistence type="predicted"/>
<dbReference type="PANTHER" id="PTHR43272:SF33">
    <property type="entry name" value="AMP-BINDING DOMAIN-CONTAINING PROTEIN-RELATED"/>
    <property type="match status" value="1"/>
</dbReference>
<protein>
    <submittedName>
        <fullName evidence="6">AMP-binding protein</fullName>
    </submittedName>
</protein>
<dbReference type="Gene3D" id="3.40.50.12780">
    <property type="entry name" value="N-terminal domain of ligase-like"/>
    <property type="match status" value="1"/>
</dbReference>
<dbReference type="Pfam" id="PF00501">
    <property type="entry name" value="AMP-binding"/>
    <property type="match status" value="1"/>
</dbReference>
<organism evidence="6 7">
    <name type="scientific">Microbulbifer bruguierae</name>
    <dbReference type="NCBI Taxonomy" id="3029061"/>
    <lineage>
        <taxon>Bacteria</taxon>
        <taxon>Pseudomonadati</taxon>
        <taxon>Pseudomonadota</taxon>
        <taxon>Gammaproteobacteria</taxon>
        <taxon>Cellvibrionales</taxon>
        <taxon>Microbulbiferaceae</taxon>
        <taxon>Microbulbifer</taxon>
    </lineage>
</organism>
<name>A0ABY8NHM4_9GAMM</name>
<dbReference type="SUPFAM" id="SSF56801">
    <property type="entry name" value="Acetyl-CoA synthetase-like"/>
    <property type="match status" value="1"/>
</dbReference>
<dbReference type="InterPro" id="IPR042099">
    <property type="entry name" value="ANL_N_sf"/>
</dbReference>
<reference evidence="6 7" key="1">
    <citation type="submission" date="2023-02" db="EMBL/GenBank/DDBJ databases">
        <title>Description and genomic characterization of Microbulbifer bruguierae sp. nov., isolated from the sediment of mangrove plant Bruguiera sexangula.</title>
        <authorList>
            <person name="Long M."/>
        </authorList>
    </citation>
    <scope>NUCLEOTIDE SEQUENCE [LARGE SCALE GENOMIC DNA]</scope>
    <source>
        <strain evidence="6 7">H12</strain>
    </source>
</reference>
<dbReference type="Pfam" id="PF23562">
    <property type="entry name" value="AMP-binding_C_3"/>
    <property type="match status" value="1"/>
</dbReference>
<dbReference type="InterPro" id="IPR045851">
    <property type="entry name" value="AMP-bd_C_sf"/>
</dbReference>
<accession>A0ABY8NHM4</accession>
<sequence>MTDNPHAHSPLLQSLRATAETYPGRAALLGDHEGFTYGELMQEVTAIAEAITRRDLQVVGLFANNGPRWLLVDLACQLAGVTLVPLPGFFSPQQLLHTLVTSGLQALLTDMPDYFADAPGFGPAEAFAGMTLLPCSQVQPAKLPAETAKITFTSGSTGTPRGVCLSNATQFATAEALAECLAPLRCATHMCLLPLATLLENVAGAYTCWLLGGTALVPGLERLGFSGSSQLDMPRLCACIDEHQPDSLILLPQILKSLLEQVDNSGWQPPVSLRFVAVGGGKVSAELLREATLMGLPVYEGYGLSECGSVVALNLPGAVREGTAGKPLPHCEISLRNGEVVVRGPRYLGYLGTQPDSAEGGGSDDGDGCEDGWLATGDLGSRDSDGFLHITGRKKNILISTYGRNISPEWIESELLRSQQILQCVVVGDARPYCSALLFVRPDTDIRQIDDWIATVNGGLPDYARIQHWALLPEPLTFSGGLLTANGRPRRDPIARRYAQIIENLYRIPPKTSSPSSPALAAGAPNPGVTQ</sequence>
<feature type="region of interest" description="Disordered" evidence="4">
    <location>
        <begin position="509"/>
        <end position="531"/>
    </location>
</feature>
<keyword evidence="2" id="KW-0067">ATP-binding</keyword>
<dbReference type="RefSeq" id="WP_280322414.1">
    <property type="nucleotide sequence ID" value="NZ_CP118605.1"/>
</dbReference>
<keyword evidence="1" id="KW-0547">Nucleotide-binding</keyword>
<evidence type="ECO:0000256" key="2">
    <source>
        <dbReference type="ARBA" id="ARBA00022840"/>
    </source>
</evidence>
<evidence type="ECO:0000313" key="7">
    <source>
        <dbReference type="Proteomes" id="UP001236500"/>
    </source>
</evidence>
<dbReference type="PANTHER" id="PTHR43272">
    <property type="entry name" value="LONG-CHAIN-FATTY-ACID--COA LIGASE"/>
    <property type="match status" value="1"/>
</dbReference>
<evidence type="ECO:0000313" key="6">
    <source>
        <dbReference type="EMBL" id="WGL18426.1"/>
    </source>
</evidence>
<dbReference type="EMBL" id="CP118605">
    <property type="protein sequence ID" value="WGL18426.1"/>
    <property type="molecule type" value="Genomic_DNA"/>
</dbReference>
<dbReference type="InterPro" id="IPR000873">
    <property type="entry name" value="AMP-dep_synth/lig_dom"/>
</dbReference>
<evidence type="ECO:0000256" key="1">
    <source>
        <dbReference type="ARBA" id="ARBA00022741"/>
    </source>
</evidence>
<evidence type="ECO:0000256" key="3">
    <source>
        <dbReference type="ARBA" id="ARBA00024484"/>
    </source>
</evidence>
<comment type="catalytic activity">
    <reaction evidence="3">
        <text>a long-chain fatty acid + ATP + CoA = a long-chain fatty acyl-CoA + AMP + diphosphate</text>
        <dbReference type="Rhea" id="RHEA:15421"/>
        <dbReference type="ChEBI" id="CHEBI:30616"/>
        <dbReference type="ChEBI" id="CHEBI:33019"/>
        <dbReference type="ChEBI" id="CHEBI:57287"/>
        <dbReference type="ChEBI" id="CHEBI:57560"/>
        <dbReference type="ChEBI" id="CHEBI:83139"/>
        <dbReference type="ChEBI" id="CHEBI:456215"/>
        <dbReference type="EC" id="6.2.1.3"/>
    </reaction>
    <physiologicalReaction direction="left-to-right" evidence="3">
        <dbReference type="Rhea" id="RHEA:15422"/>
    </physiologicalReaction>
</comment>
<feature type="domain" description="AMP-dependent synthetase/ligase" evidence="5">
    <location>
        <begin position="16"/>
        <end position="340"/>
    </location>
</feature>
<gene>
    <name evidence="6" type="ORF">PVT68_09040</name>
</gene>
<dbReference type="InterPro" id="IPR020845">
    <property type="entry name" value="AMP-binding_CS"/>
</dbReference>
<dbReference type="PROSITE" id="PS00455">
    <property type="entry name" value="AMP_BINDING"/>
    <property type="match status" value="1"/>
</dbReference>
<dbReference type="Proteomes" id="UP001236500">
    <property type="component" value="Chromosome"/>
</dbReference>
<evidence type="ECO:0000259" key="5">
    <source>
        <dbReference type="Pfam" id="PF00501"/>
    </source>
</evidence>